<evidence type="ECO:0000256" key="8">
    <source>
        <dbReference type="ARBA" id="ARBA00022989"/>
    </source>
</evidence>
<feature type="transmembrane region" description="Helical" evidence="13">
    <location>
        <begin position="67"/>
        <end position="84"/>
    </location>
</feature>
<dbReference type="Proteomes" id="UP000051242">
    <property type="component" value="Unassembled WGS sequence"/>
</dbReference>
<comment type="similarity">
    <text evidence="2">Belongs to the TMEM175 family.</text>
</comment>
<comment type="caution">
    <text evidence="14">The sequence shown here is derived from an EMBL/GenBank/DDBJ whole genome shotgun (WGS) entry which is preliminary data.</text>
</comment>
<evidence type="ECO:0000256" key="13">
    <source>
        <dbReference type="SAM" id="Phobius"/>
    </source>
</evidence>
<keyword evidence="10 13" id="KW-0472">Membrane</keyword>
<evidence type="ECO:0000256" key="2">
    <source>
        <dbReference type="ARBA" id="ARBA00006920"/>
    </source>
</evidence>
<reference evidence="14 15" key="1">
    <citation type="submission" date="2015-10" db="EMBL/GenBank/DDBJ databases">
        <title>Metagenome-Assembled Genomes uncover a global brackish microbiome.</title>
        <authorList>
            <person name="Hugerth L.W."/>
            <person name="Larsson J."/>
            <person name="Alneberg J."/>
            <person name="Lindh M.V."/>
            <person name="Legrand C."/>
            <person name="Pinhassi J."/>
            <person name="Andersson A.F."/>
        </authorList>
    </citation>
    <scope>NUCLEOTIDE SEQUENCE [LARGE SCALE GENOMIC DNA]</scope>
    <source>
        <strain evidence="14">BACL22 MAG-120619-bin3</strain>
    </source>
</reference>
<name>A0A0R2T0K9_9GAMM</name>
<keyword evidence="5 13" id="KW-0812">Transmembrane</keyword>
<dbReference type="InterPro" id="IPR010617">
    <property type="entry name" value="TMEM175-like"/>
</dbReference>
<keyword evidence="7" id="KW-0630">Potassium</keyword>
<evidence type="ECO:0000256" key="5">
    <source>
        <dbReference type="ARBA" id="ARBA00022692"/>
    </source>
</evidence>
<organism evidence="14 15">
    <name type="scientific">OM182 bacterium BACL3 MAG-120619-bin3</name>
    <dbReference type="NCBI Taxonomy" id="1655593"/>
    <lineage>
        <taxon>Bacteria</taxon>
        <taxon>Pseudomonadati</taxon>
        <taxon>Pseudomonadota</taxon>
        <taxon>Gammaproteobacteria</taxon>
        <taxon>OMG group</taxon>
        <taxon>OM182 clade</taxon>
    </lineage>
</organism>
<feature type="transmembrane region" description="Helical" evidence="13">
    <location>
        <begin position="216"/>
        <end position="233"/>
    </location>
</feature>
<evidence type="ECO:0000256" key="1">
    <source>
        <dbReference type="ARBA" id="ARBA00004141"/>
    </source>
</evidence>
<dbReference type="GO" id="GO:0005267">
    <property type="term" value="F:potassium channel activity"/>
    <property type="evidence" value="ECO:0007669"/>
    <property type="project" value="UniProtKB-KW"/>
</dbReference>
<evidence type="ECO:0000256" key="12">
    <source>
        <dbReference type="ARBA" id="ARBA00034430"/>
    </source>
</evidence>
<dbReference type="AlphaFoldDB" id="A0A0R2T0K9"/>
<dbReference type="GO" id="GO:0016020">
    <property type="term" value="C:membrane"/>
    <property type="evidence" value="ECO:0007669"/>
    <property type="project" value="UniProtKB-SubCell"/>
</dbReference>
<evidence type="ECO:0000313" key="14">
    <source>
        <dbReference type="EMBL" id="KRO78882.1"/>
    </source>
</evidence>
<keyword evidence="9" id="KW-0406">Ion transport</keyword>
<feature type="transmembrane region" description="Helical" evidence="13">
    <location>
        <begin position="96"/>
        <end position="113"/>
    </location>
</feature>
<evidence type="ECO:0000256" key="6">
    <source>
        <dbReference type="ARBA" id="ARBA00022826"/>
    </source>
</evidence>
<keyword evidence="4" id="KW-0633">Potassium transport</keyword>
<feature type="transmembrane region" description="Helical" evidence="13">
    <location>
        <begin position="144"/>
        <end position="169"/>
    </location>
</feature>
<evidence type="ECO:0000256" key="3">
    <source>
        <dbReference type="ARBA" id="ARBA00022448"/>
    </source>
</evidence>
<protein>
    <recommendedName>
        <fullName evidence="16">DUF1211 domain-containing protein</fullName>
    </recommendedName>
</protein>
<keyword evidence="8 13" id="KW-1133">Transmembrane helix</keyword>
<gene>
    <name evidence="14" type="ORF">ABR85_02960</name>
</gene>
<keyword evidence="6" id="KW-0631">Potassium channel</keyword>
<dbReference type="GO" id="GO:0015252">
    <property type="term" value="F:proton channel activity"/>
    <property type="evidence" value="ECO:0007669"/>
    <property type="project" value="InterPro"/>
</dbReference>
<evidence type="ECO:0000256" key="11">
    <source>
        <dbReference type="ARBA" id="ARBA00023303"/>
    </source>
</evidence>
<accession>A0A0R2T0K9</accession>
<dbReference type="Pfam" id="PF06736">
    <property type="entry name" value="TMEM175"/>
    <property type="match status" value="1"/>
</dbReference>
<dbReference type="EMBL" id="LICD01000263">
    <property type="protein sequence ID" value="KRO78882.1"/>
    <property type="molecule type" value="Genomic_DNA"/>
</dbReference>
<evidence type="ECO:0000313" key="15">
    <source>
        <dbReference type="Proteomes" id="UP000051242"/>
    </source>
</evidence>
<evidence type="ECO:0000256" key="9">
    <source>
        <dbReference type="ARBA" id="ARBA00023065"/>
    </source>
</evidence>
<feature type="transmembrane region" description="Helical" evidence="13">
    <location>
        <begin position="190"/>
        <end position="210"/>
    </location>
</feature>
<keyword evidence="3" id="KW-0813">Transport</keyword>
<comment type="catalytic activity">
    <reaction evidence="12">
        <text>K(+)(in) = K(+)(out)</text>
        <dbReference type="Rhea" id="RHEA:29463"/>
        <dbReference type="ChEBI" id="CHEBI:29103"/>
    </reaction>
</comment>
<feature type="transmembrane region" description="Helical" evidence="13">
    <location>
        <begin position="28"/>
        <end position="47"/>
    </location>
</feature>
<evidence type="ECO:0008006" key="16">
    <source>
        <dbReference type="Google" id="ProtNLM"/>
    </source>
</evidence>
<evidence type="ECO:0000256" key="4">
    <source>
        <dbReference type="ARBA" id="ARBA00022538"/>
    </source>
</evidence>
<evidence type="ECO:0000256" key="7">
    <source>
        <dbReference type="ARBA" id="ARBA00022958"/>
    </source>
</evidence>
<comment type="subcellular location">
    <subcellularLocation>
        <location evidence="1">Membrane</location>
        <topology evidence="1">Multi-pass membrane protein</topology>
    </subcellularLocation>
</comment>
<proteinExistence type="inferred from homology"/>
<evidence type="ECO:0000256" key="10">
    <source>
        <dbReference type="ARBA" id="ARBA00023136"/>
    </source>
</evidence>
<sequence>MNRLSDEYISACRVDRGKILRGENMSRIETFVDAAFAFAFTMLVISIDQIPTNPEELLELSRDIPAFLISAIIIGSIWVTHANWSRHFGLQDSATLYLSLALVMLVLVFVYPIKLMAQATVLYSSGDALGTDIFVLGGWDDNQVAILFIYFGFGLIGLSAILVALYLNALRYRSELQLRHLEVFFCKKACLTWIVVATVAALSCITAFVFYDNKTYVVAAGNLYLTLFLLLPLSQRYAWKRWADRNNKEIP</sequence>
<keyword evidence="11" id="KW-0407">Ion channel</keyword>